<dbReference type="PANTHER" id="PTHR48049:SF84">
    <property type="entry name" value="UDP-GLYCOSYLTRANSFERASE 79A6"/>
    <property type="match status" value="1"/>
</dbReference>
<dbReference type="EMBL" id="BTGU01000023">
    <property type="protein sequence ID" value="GMN46810.1"/>
    <property type="molecule type" value="Genomic_DNA"/>
</dbReference>
<dbReference type="AlphaFoldDB" id="A0AA88D720"/>
<comment type="similarity">
    <text evidence="1 4">Belongs to the UDP-glycosyltransferase family.</text>
</comment>
<evidence type="ECO:0008006" key="7">
    <source>
        <dbReference type="Google" id="ProtNLM"/>
    </source>
</evidence>
<evidence type="ECO:0000313" key="6">
    <source>
        <dbReference type="Proteomes" id="UP001187192"/>
    </source>
</evidence>
<dbReference type="CDD" id="cd03784">
    <property type="entry name" value="GT1_Gtf-like"/>
    <property type="match status" value="1"/>
</dbReference>
<dbReference type="Gene3D" id="3.40.50.2000">
    <property type="entry name" value="Glycogen Phosphorylase B"/>
    <property type="match status" value="2"/>
</dbReference>
<dbReference type="Pfam" id="PF00201">
    <property type="entry name" value="UDPGT"/>
    <property type="match status" value="1"/>
</dbReference>
<keyword evidence="2 4" id="KW-0328">Glycosyltransferase</keyword>
<protein>
    <recommendedName>
        <fullName evidence="7">Anthocyanidin 3-O-glucosyltransferase</fullName>
    </recommendedName>
</protein>
<gene>
    <name evidence="5" type="ORF">TIFTF001_015994</name>
</gene>
<name>A0AA88D720_FICCA</name>
<dbReference type="InterPro" id="IPR035595">
    <property type="entry name" value="UDP_glycos_trans_CS"/>
</dbReference>
<accession>A0AA88D720</accession>
<evidence type="ECO:0000256" key="3">
    <source>
        <dbReference type="ARBA" id="ARBA00022679"/>
    </source>
</evidence>
<evidence type="ECO:0000313" key="5">
    <source>
        <dbReference type="EMBL" id="GMN46810.1"/>
    </source>
</evidence>
<dbReference type="SUPFAM" id="SSF53756">
    <property type="entry name" value="UDP-Glycosyltransferase/glycogen phosphorylase"/>
    <property type="match status" value="1"/>
</dbReference>
<dbReference type="PANTHER" id="PTHR48049">
    <property type="entry name" value="GLYCOSYLTRANSFERASE"/>
    <property type="match status" value="1"/>
</dbReference>
<dbReference type="InterPro" id="IPR050481">
    <property type="entry name" value="UDP-glycosyltransf_plant"/>
</dbReference>
<proteinExistence type="inferred from homology"/>
<dbReference type="InterPro" id="IPR002213">
    <property type="entry name" value="UDP_glucos_trans"/>
</dbReference>
<keyword evidence="6" id="KW-1185">Reference proteome</keyword>
<sequence>MRFGSSKNTDDHTRLIKTFEAQGIVYANEKVNGSPSNYERVQEAIISSSAVPPSELVLDAKWDEWLARFSEKSVVFCSFGSETFLTQEQIRELALGLELTGLPFLLVLNFPAKVNAKVALEDALPAGFSERTKDKGVVHVGWVPQQLILGHKSVGCYLCHAGFSSLIEALMNGCQLVLLPLKGDQFFNSRLMGENGFMSAGVEVNTRDRDGYFGKEDILKAVKKVMVDVEKEPGKSIRLNQKKWNKFLWEKDVQNKFISDMIVEMKKILIDPKID</sequence>
<organism evidence="5 6">
    <name type="scientific">Ficus carica</name>
    <name type="common">Common fig</name>
    <dbReference type="NCBI Taxonomy" id="3494"/>
    <lineage>
        <taxon>Eukaryota</taxon>
        <taxon>Viridiplantae</taxon>
        <taxon>Streptophyta</taxon>
        <taxon>Embryophyta</taxon>
        <taxon>Tracheophyta</taxon>
        <taxon>Spermatophyta</taxon>
        <taxon>Magnoliopsida</taxon>
        <taxon>eudicotyledons</taxon>
        <taxon>Gunneridae</taxon>
        <taxon>Pentapetalae</taxon>
        <taxon>rosids</taxon>
        <taxon>fabids</taxon>
        <taxon>Rosales</taxon>
        <taxon>Moraceae</taxon>
        <taxon>Ficeae</taxon>
        <taxon>Ficus</taxon>
    </lineage>
</organism>
<evidence type="ECO:0000256" key="2">
    <source>
        <dbReference type="ARBA" id="ARBA00022676"/>
    </source>
</evidence>
<keyword evidence="3 4" id="KW-0808">Transferase</keyword>
<reference evidence="5" key="1">
    <citation type="submission" date="2023-07" db="EMBL/GenBank/DDBJ databases">
        <title>draft genome sequence of fig (Ficus carica).</title>
        <authorList>
            <person name="Takahashi T."/>
            <person name="Nishimura K."/>
        </authorList>
    </citation>
    <scope>NUCLEOTIDE SEQUENCE</scope>
</reference>
<dbReference type="GO" id="GO:0035251">
    <property type="term" value="F:UDP-glucosyltransferase activity"/>
    <property type="evidence" value="ECO:0007669"/>
    <property type="project" value="InterPro"/>
</dbReference>
<dbReference type="Proteomes" id="UP001187192">
    <property type="component" value="Unassembled WGS sequence"/>
</dbReference>
<dbReference type="FunFam" id="3.40.50.2000:FF:000037">
    <property type="entry name" value="Glycosyltransferase"/>
    <property type="match status" value="1"/>
</dbReference>
<comment type="caution">
    <text evidence="5">The sequence shown here is derived from an EMBL/GenBank/DDBJ whole genome shotgun (WGS) entry which is preliminary data.</text>
</comment>
<dbReference type="PROSITE" id="PS00375">
    <property type="entry name" value="UDPGT"/>
    <property type="match status" value="1"/>
</dbReference>
<evidence type="ECO:0000256" key="4">
    <source>
        <dbReference type="RuleBase" id="RU003718"/>
    </source>
</evidence>
<evidence type="ECO:0000256" key="1">
    <source>
        <dbReference type="ARBA" id="ARBA00009995"/>
    </source>
</evidence>